<accession>Q3LWE3</accession>
<dbReference type="InterPro" id="IPR000722">
    <property type="entry name" value="RNA_pol_asu"/>
</dbReference>
<keyword evidence="3 6" id="KW-0808">Transferase</keyword>
<dbReference type="Pfam" id="PF04983">
    <property type="entry name" value="RNA_pol_Rpb1_3"/>
    <property type="match status" value="1"/>
</dbReference>
<dbReference type="FunFam" id="2.40.40.20:FF:000019">
    <property type="entry name" value="DNA-directed RNA polymerase II subunit RPB1"/>
    <property type="match status" value="1"/>
</dbReference>
<evidence type="ECO:0000256" key="1">
    <source>
        <dbReference type="ARBA" id="ARBA00006460"/>
    </source>
</evidence>
<proteinExistence type="inferred from homology"/>
<dbReference type="GO" id="GO:0005665">
    <property type="term" value="C:RNA polymerase II, core complex"/>
    <property type="evidence" value="ECO:0007669"/>
    <property type="project" value="TreeGrafter"/>
</dbReference>
<evidence type="ECO:0000256" key="6">
    <source>
        <dbReference type="RuleBase" id="RU004279"/>
    </source>
</evidence>
<dbReference type="GO" id="GO:0006351">
    <property type="term" value="P:DNA-templated transcription"/>
    <property type="evidence" value="ECO:0007669"/>
    <property type="project" value="InterPro"/>
</dbReference>
<evidence type="ECO:0000313" key="8">
    <source>
        <dbReference type="EMBL" id="ABA27222.1"/>
    </source>
</evidence>
<evidence type="ECO:0000259" key="7">
    <source>
        <dbReference type="SMART" id="SM00663"/>
    </source>
</evidence>
<comment type="function">
    <text evidence="6">DNA-dependent RNA polymerase catalyzes the transcription of DNA into RNA using the four ribonucleoside triphosphates as substrates.</text>
</comment>
<dbReference type="InterPro" id="IPR007083">
    <property type="entry name" value="RNA_pol_Rpb1_4"/>
</dbReference>
<dbReference type="Gene3D" id="6.10.250.2940">
    <property type="match status" value="1"/>
</dbReference>
<dbReference type="InterPro" id="IPR007081">
    <property type="entry name" value="RNA_pol_Rpb1_5"/>
</dbReference>
<dbReference type="InterPro" id="IPR007080">
    <property type="entry name" value="RNA_pol_Rpb1_1"/>
</dbReference>
<evidence type="ECO:0000256" key="2">
    <source>
        <dbReference type="ARBA" id="ARBA00022478"/>
    </source>
</evidence>
<dbReference type="CDD" id="cd02733">
    <property type="entry name" value="RNAP_II_RPB1_N"/>
    <property type="match status" value="1"/>
</dbReference>
<dbReference type="Gene3D" id="1.10.132.30">
    <property type="match status" value="1"/>
</dbReference>
<dbReference type="Gene3D" id="1.10.150.390">
    <property type="match status" value="1"/>
</dbReference>
<dbReference type="Pfam" id="PF04997">
    <property type="entry name" value="RNA_pol_Rpb1_1"/>
    <property type="match status" value="1"/>
</dbReference>
<dbReference type="EC" id="2.7.7.6" evidence="6"/>
<dbReference type="PANTHER" id="PTHR19376">
    <property type="entry name" value="DNA-DIRECTED RNA POLYMERASE"/>
    <property type="match status" value="1"/>
</dbReference>
<keyword evidence="5 6" id="KW-0804">Transcription</keyword>
<keyword evidence="8" id="KW-0542">Nucleomorph</keyword>
<dbReference type="InterPro" id="IPR006592">
    <property type="entry name" value="RNA_pol_N"/>
</dbReference>
<gene>
    <name evidence="8" type="primary">rpb1</name>
</gene>
<dbReference type="Gene3D" id="6.20.50.80">
    <property type="match status" value="1"/>
</dbReference>
<dbReference type="RefSeq" id="XP_001712834.1">
    <property type="nucleotide sequence ID" value="XM_001712782.1"/>
</dbReference>
<name>Q3LWE3_BIGNA</name>
<dbReference type="InterPro" id="IPR038120">
    <property type="entry name" value="Rpb1_funnel_sf"/>
</dbReference>
<evidence type="ECO:0000256" key="4">
    <source>
        <dbReference type="ARBA" id="ARBA00022695"/>
    </source>
</evidence>
<keyword evidence="2 6" id="KW-0240">DNA-directed RNA polymerase</keyword>
<sequence length="1510" mass="175271">MDFKRYTKSKAKIKKPIAIVYGILNSDEIKRYSIHCFNNKETLDISRTLENLDIPKMGTIENTSICPLDSNTGKDCPGYFGHIELFLPVFNCNYLGLILKILKSVNYYTSALLIEKTRTNIQELLKHNISDRISIISKEADRVKTDLLSGDFLPEYESLKGIQIWMRFPLCVKQGKFNPNILVKRKLFPEQAYSILKNISKFDCNILGFDFKNSRPNWLILYNLPIPPINIRPYSKKNLFIKYEDDLTYKLHDIIKANDRLQRSKNSRKSSELLENYRELLSYHIFTYFDNSSTKVKLSTHVSGKPIKSISQRLKGKFGRFRRNLVGKRVDFTGRTVITGDSYIHLEELGIPMLIAKKLTLPEVVNKFNIDRLSYIIDSTGNELKANYIIKGYNKVIDLRYKSSNSIILLKYGFIIERHIQSGDIVILNRQPSLHKMSMMGHRVKIFPKLTFRLNLSVTTPYNADFDGDEMNIHIPQSELTRSESTFIMNVINNIMSPQANKPVIGLVQDTLSTCYTLSSRDSFLNSLEKDYLKNNYKNFSTQPSIIKPLKKWTGKQLLSSFLPHLTFLHRESRKTFHFEDSNNYNDSSMYIQDGKIMMGLFNKKTIGASYNSIIQNIWLEYDHFSCRNFIDLCQTTARHTNIKNGFTVSLWDVFLEKKLFNIFYNIKKFYIHNWIKLMETKKQIKMTQIKNFKFNTITKINNLSTTKKYFSSLINLFLNLTHNQNNNMNIMLNSGSKGSLINLIQIVGLLGKQSSIKINNMNHFHGRLFCHNIIGHIPIESTGFILSNFFYGLNPHEYFCHAISGREGIIDTSIKTAETGYIQRKFSKSMENLICYYDGTVRNSSQSIIQFLYGEDGLDPTFLEKITLSKNHKKQTNKNLQSNLKLKTYDTKDIGFSNNFSHIHFLNTNFKKYYTQDKILNKIIKQFTMLKRLKTCYIPVNIIRIIAHTKSSLQRYGKIQKNCTCPNLLSIYLGKLYNSLSLSRKTCYFKALFNKIINPSIVLIIKNIFTVKLIKSLKINLFQLKWIFKQIENKYNKSLTTPGECVGVIGAQSIGEPTTQMTLNTFHYAGIAEKDVTTGVPRFNELINATKKPKTKCSYLSLIHNSKLEIESTDFIISRLEETKLEFFVEKLYLLKVFDSQYTRIDFISSILKNSLESINPSSKSDQNPRWILKLIISRWRLFEKKISIVKLFKKLSDKLKNYGNIQISFADKKFIEIAIIISNTLFAPYSIKLLDVDPKKKTPHIKERCKLGVRKSKFLYILEKFKSEILNIPILGIPDIVHCRVSNKVRTFINNLNYDLNSLENFILLDCIGINLVKTLTHPWIDSSLTYCNDVNCFYDNFGIEAARLLFIKELKKILEFDNSYINQHHISCLADYSTNTGRPNAINRYGLKVQSLSTLQECSFEETMKTLLKASVETKVDRFSSITETIIFGKESNFGTGFSNMKKTKFQEVQISKNSFKRSPLIIPSFNQSKSSYKLVSYYKPLIKNKKLQYNPYHQKKFLEWEY</sequence>
<dbReference type="Gene3D" id="1.10.274.100">
    <property type="entry name" value="RNA polymerase Rpb1, domain 3"/>
    <property type="match status" value="1"/>
</dbReference>
<evidence type="ECO:0000313" key="9">
    <source>
        <dbReference type="Proteomes" id="UP000243425"/>
    </source>
</evidence>
<feature type="domain" description="RNA polymerase N-terminal" evidence="7">
    <location>
        <begin position="217"/>
        <end position="519"/>
    </location>
</feature>
<dbReference type="PANTHER" id="PTHR19376:SF37">
    <property type="entry name" value="DNA-DIRECTED RNA POLYMERASE II SUBUNIT RPB1"/>
    <property type="match status" value="1"/>
</dbReference>
<dbReference type="GO" id="GO:0003899">
    <property type="term" value="F:DNA-directed RNA polymerase activity"/>
    <property type="evidence" value="ECO:0007669"/>
    <property type="project" value="UniProtKB-EC"/>
</dbReference>
<organism evidence="8 9">
    <name type="scientific">Bigelowiella natans</name>
    <name type="common">Pedinomonas minutissima</name>
    <name type="synonym">Chlorarachnion sp. (strain CCMP621)</name>
    <dbReference type="NCBI Taxonomy" id="227086"/>
    <lineage>
        <taxon>Eukaryota</taxon>
        <taxon>Sar</taxon>
        <taxon>Rhizaria</taxon>
        <taxon>Cercozoa</taxon>
        <taxon>Chlorarachniophyceae</taxon>
        <taxon>Bigelowiella</taxon>
    </lineage>
</organism>
<dbReference type="Proteomes" id="UP000243425">
    <property type="component" value="Nucleomorph 1"/>
</dbReference>
<dbReference type="InterPro" id="IPR044893">
    <property type="entry name" value="RNA_pol_Rpb1_clamp_domain"/>
</dbReference>
<evidence type="ECO:0000256" key="5">
    <source>
        <dbReference type="ARBA" id="ARBA00023163"/>
    </source>
</evidence>
<dbReference type="Gene3D" id="4.10.860.120">
    <property type="entry name" value="RNA polymerase II, clamp domain"/>
    <property type="match status" value="1"/>
</dbReference>
<dbReference type="GeneID" id="5788379"/>
<dbReference type="Gene3D" id="2.40.40.20">
    <property type="match status" value="1"/>
</dbReference>
<dbReference type="Gene3D" id="3.30.1490.180">
    <property type="entry name" value="RNA polymerase ii"/>
    <property type="match status" value="1"/>
</dbReference>
<comment type="catalytic activity">
    <reaction evidence="6">
        <text>RNA(n) + a ribonucleoside 5'-triphosphate = RNA(n+1) + diphosphate</text>
        <dbReference type="Rhea" id="RHEA:21248"/>
        <dbReference type="Rhea" id="RHEA-COMP:14527"/>
        <dbReference type="Rhea" id="RHEA-COMP:17342"/>
        <dbReference type="ChEBI" id="CHEBI:33019"/>
        <dbReference type="ChEBI" id="CHEBI:61557"/>
        <dbReference type="ChEBI" id="CHEBI:140395"/>
        <dbReference type="EC" id="2.7.7.6"/>
    </reaction>
</comment>
<reference evidence="8 9" key="1">
    <citation type="journal article" date="2006" name="Proc. Natl. Acad. Sci. U.S.A.">
        <title>Complete nucleotide sequence of the chlorarachniophyte nucleomorph: nature's smallest nucleus.</title>
        <authorList>
            <person name="Gilson P.R."/>
            <person name="Su V."/>
            <person name="Slamovits C.H."/>
            <person name="Reith M.E."/>
            <person name="Keeling P.J."/>
            <person name="McFadden G.I."/>
        </authorList>
    </citation>
    <scope>NUCLEOTIDE SEQUENCE [LARGE SCALE GENOMIC DNA]</scope>
    <source>
        <strain evidence="9">CCMP621</strain>
    </source>
</reference>
<keyword evidence="4 6" id="KW-0548">Nucleotidyltransferase</keyword>
<dbReference type="InterPro" id="IPR042102">
    <property type="entry name" value="RNA_pol_Rpb1_3_sf"/>
</dbReference>
<dbReference type="Pfam" id="PF04998">
    <property type="entry name" value="RNA_pol_Rpb1_5"/>
    <property type="match status" value="1"/>
</dbReference>
<dbReference type="InterPro" id="IPR007066">
    <property type="entry name" value="RNA_pol_Rpb1_3"/>
</dbReference>
<dbReference type="InterPro" id="IPR045867">
    <property type="entry name" value="DNA-dir_RpoC_beta_prime"/>
</dbReference>
<geneLocation type="nucleomorph" evidence="8"/>
<evidence type="ECO:0000256" key="3">
    <source>
        <dbReference type="ARBA" id="ARBA00022679"/>
    </source>
</evidence>
<dbReference type="EMBL" id="DQ158856">
    <property type="protein sequence ID" value="ABA27222.1"/>
    <property type="molecule type" value="Genomic_DNA"/>
</dbReference>
<dbReference type="SMART" id="SM00663">
    <property type="entry name" value="RPOLA_N"/>
    <property type="match status" value="1"/>
</dbReference>
<dbReference type="SUPFAM" id="SSF64484">
    <property type="entry name" value="beta and beta-prime subunits of DNA dependent RNA-polymerase"/>
    <property type="match status" value="1"/>
</dbReference>
<protein>
    <recommendedName>
        <fullName evidence="6">DNA-directed RNA polymerase subunit</fullName>
        <ecNumber evidence="6">2.7.7.6</ecNumber>
    </recommendedName>
</protein>
<dbReference type="Pfam" id="PF00623">
    <property type="entry name" value="RNA_pol_Rpb1_2"/>
    <property type="match status" value="1"/>
</dbReference>
<dbReference type="GO" id="GO:0003677">
    <property type="term" value="F:DNA binding"/>
    <property type="evidence" value="ECO:0007669"/>
    <property type="project" value="InterPro"/>
</dbReference>
<dbReference type="Pfam" id="PF05000">
    <property type="entry name" value="RNA_pol_Rpb1_4"/>
    <property type="match status" value="1"/>
</dbReference>
<comment type="similarity">
    <text evidence="1 6">Belongs to the RNA polymerase beta' chain family.</text>
</comment>